<dbReference type="Proteomes" id="UP001058974">
    <property type="component" value="Chromosome 5"/>
</dbReference>
<evidence type="ECO:0000313" key="3">
    <source>
        <dbReference type="Proteomes" id="UP001058974"/>
    </source>
</evidence>
<dbReference type="EMBL" id="JAMSHJ010000005">
    <property type="protein sequence ID" value="KAI5410240.1"/>
    <property type="molecule type" value="Genomic_DNA"/>
</dbReference>
<evidence type="ECO:0000256" key="1">
    <source>
        <dbReference type="SAM" id="MobiDB-lite"/>
    </source>
</evidence>
<protein>
    <submittedName>
        <fullName evidence="2">Uncharacterized protein</fullName>
    </submittedName>
</protein>
<dbReference type="PANTHER" id="PTHR33116">
    <property type="entry name" value="REVERSE TRANSCRIPTASE ZINC-BINDING DOMAIN-CONTAINING PROTEIN-RELATED-RELATED"/>
    <property type="match status" value="1"/>
</dbReference>
<keyword evidence="3" id="KW-1185">Reference proteome</keyword>
<accession>A0A9D5ALL8</accession>
<dbReference type="PANTHER" id="PTHR33116:SF70">
    <property type="entry name" value="NON-LTR RETROELEMENT REVERSE TRANSCRIPTASE-LIKE PROTEIN"/>
    <property type="match status" value="1"/>
</dbReference>
<dbReference type="AlphaFoldDB" id="A0A9D5ALL8"/>
<reference evidence="2 3" key="1">
    <citation type="journal article" date="2022" name="Nat. Genet.">
        <title>Improved pea reference genome and pan-genome highlight genomic features and evolutionary characteristics.</title>
        <authorList>
            <person name="Yang T."/>
            <person name="Liu R."/>
            <person name="Luo Y."/>
            <person name="Hu S."/>
            <person name="Wang D."/>
            <person name="Wang C."/>
            <person name="Pandey M.K."/>
            <person name="Ge S."/>
            <person name="Xu Q."/>
            <person name="Li N."/>
            <person name="Li G."/>
            <person name="Huang Y."/>
            <person name="Saxena R.K."/>
            <person name="Ji Y."/>
            <person name="Li M."/>
            <person name="Yan X."/>
            <person name="He Y."/>
            <person name="Liu Y."/>
            <person name="Wang X."/>
            <person name="Xiang C."/>
            <person name="Varshney R.K."/>
            <person name="Ding H."/>
            <person name="Gao S."/>
            <person name="Zong X."/>
        </authorList>
    </citation>
    <scope>NUCLEOTIDE SEQUENCE [LARGE SCALE GENOMIC DNA]</scope>
    <source>
        <strain evidence="2 3">cv. Zhongwan 6</strain>
    </source>
</reference>
<proteinExistence type="predicted"/>
<feature type="compositionally biased region" description="Acidic residues" evidence="1">
    <location>
        <begin position="11"/>
        <end position="20"/>
    </location>
</feature>
<name>A0A9D5ALL8_PEA</name>
<evidence type="ECO:0000313" key="2">
    <source>
        <dbReference type="EMBL" id="KAI5410240.1"/>
    </source>
</evidence>
<feature type="region of interest" description="Disordered" evidence="1">
    <location>
        <begin position="1"/>
        <end position="20"/>
    </location>
</feature>
<comment type="caution">
    <text evidence="2">The sequence shown here is derived from an EMBL/GenBank/DDBJ whole genome shotgun (WGS) entry which is preliminary data.</text>
</comment>
<organism evidence="2 3">
    <name type="scientific">Pisum sativum</name>
    <name type="common">Garden pea</name>
    <name type="synonym">Lathyrus oleraceus</name>
    <dbReference type="NCBI Taxonomy" id="3888"/>
    <lineage>
        <taxon>Eukaryota</taxon>
        <taxon>Viridiplantae</taxon>
        <taxon>Streptophyta</taxon>
        <taxon>Embryophyta</taxon>
        <taxon>Tracheophyta</taxon>
        <taxon>Spermatophyta</taxon>
        <taxon>Magnoliopsida</taxon>
        <taxon>eudicotyledons</taxon>
        <taxon>Gunneridae</taxon>
        <taxon>Pentapetalae</taxon>
        <taxon>rosids</taxon>
        <taxon>fabids</taxon>
        <taxon>Fabales</taxon>
        <taxon>Fabaceae</taxon>
        <taxon>Papilionoideae</taxon>
        <taxon>50 kb inversion clade</taxon>
        <taxon>NPAAA clade</taxon>
        <taxon>Hologalegina</taxon>
        <taxon>IRL clade</taxon>
        <taxon>Fabeae</taxon>
        <taxon>Lathyrus</taxon>
    </lineage>
</organism>
<sequence>MVMGTEKLMMDDDSGTEDGVNDIEESMKEVVYMKVEEHIEGIYVCPDVRGPWLVAAVDNGDWKALKVGRHGPTVSHLMFVDDILLFGEASNKQIICVNKILNTFCNMSRQEVSQEKTIIFFSKNVSNNVQNQLVDISSFSATTYLGKYIGIPLTWKTQKKEDYCHIIDQVKSKLTSWKGNHLAFEGRVTLAKSVMEVMPIHPIMTNIIPKS</sequence>
<dbReference type="Gramene" id="Psat05G0565300-T1">
    <property type="protein sequence ID" value="KAI5410240.1"/>
    <property type="gene ID" value="KIW84_055653"/>
</dbReference>
<gene>
    <name evidence="2" type="ORF">KIW84_055653</name>
</gene>